<sequence>MIIRATNSTIIRTFPGYYSHMCRVSGVWAFLVTDPGIVGCRKNCGYVGTRRPLNRGSWRFGYVVTRTPLIRGSRTLNRVVCARRAVYRPTGLDSSSVRAS</sequence>
<evidence type="ECO:0000313" key="2">
    <source>
        <dbReference type="Proteomes" id="UP000250321"/>
    </source>
</evidence>
<name>A0A314ZP35_PRUYE</name>
<dbReference type="EMBL" id="PJQY01000049">
    <property type="protein sequence ID" value="PQQ19967.1"/>
    <property type="molecule type" value="Genomic_DNA"/>
</dbReference>
<accession>A0A314ZP35</accession>
<gene>
    <name evidence="1" type="ORF">Pyn_21892</name>
</gene>
<evidence type="ECO:0000313" key="1">
    <source>
        <dbReference type="EMBL" id="PQQ19967.1"/>
    </source>
</evidence>
<reference evidence="1 2" key="1">
    <citation type="submission" date="2018-02" db="EMBL/GenBank/DDBJ databases">
        <title>Draft genome of wild Prunus yedoensis var. nudiflora.</title>
        <authorList>
            <person name="Baek S."/>
            <person name="Kim J.-H."/>
            <person name="Choi K."/>
            <person name="Kim G.-B."/>
            <person name="Cho A."/>
            <person name="Jang H."/>
            <person name="Shin C.-H."/>
            <person name="Yu H.-J."/>
            <person name="Mun J.-H."/>
        </authorList>
    </citation>
    <scope>NUCLEOTIDE SEQUENCE [LARGE SCALE GENOMIC DNA]</scope>
    <source>
        <strain evidence="2">cv. Jeju island</strain>
        <tissue evidence="1">Leaf</tissue>
    </source>
</reference>
<organism evidence="1 2">
    <name type="scientific">Prunus yedoensis var. nudiflora</name>
    <dbReference type="NCBI Taxonomy" id="2094558"/>
    <lineage>
        <taxon>Eukaryota</taxon>
        <taxon>Viridiplantae</taxon>
        <taxon>Streptophyta</taxon>
        <taxon>Embryophyta</taxon>
        <taxon>Tracheophyta</taxon>
        <taxon>Spermatophyta</taxon>
        <taxon>Magnoliopsida</taxon>
        <taxon>eudicotyledons</taxon>
        <taxon>Gunneridae</taxon>
        <taxon>Pentapetalae</taxon>
        <taxon>rosids</taxon>
        <taxon>fabids</taxon>
        <taxon>Rosales</taxon>
        <taxon>Rosaceae</taxon>
        <taxon>Amygdaloideae</taxon>
        <taxon>Amygdaleae</taxon>
        <taxon>Prunus</taxon>
    </lineage>
</organism>
<proteinExistence type="predicted"/>
<keyword evidence="2" id="KW-1185">Reference proteome</keyword>
<comment type="caution">
    <text evidence="1">The sequence shown here is derived from an EMBL/GenBank/DDBJ whole genome shotgun (WGS) entry which is preliminary data.</text>
</comment>
<protein>
    <submittedName>
        <fullName evidence="1">Uncharacterized protein</fullName>
    </submittedName>
</protein>
<dbReference type="Proteomes" id="UP000250321">
    <property type="component" value="Unassembled WGS sequence"/>
</dbReference>
<dbReference type="AlphaFoldDB" id="A0A314ZP35"/>